<dbReference type="PANTHER" id="PTHR30441:SF8">
    <property type="entry name" value="DUF748 DOMAIN-CONTAINING PROTEIN"/>
    <property type="match status" value="1"/>
</dbReference>
<dbReference type="EMBL" id="FTOR01000001">
    <property type="protein sequence ID" value="SIS81980.1"/>
    <property type="molecule type" value="Genomic_DNA"/>
</dbReference>
<evidence type="ECO:0000256" key="2">
    <source>
        <dbReference type="SAM" id="Phobius"/>
    </source>
</evidence>
<feature type="transmembrane region" description="Helical" evidence="2">
    <location>
        <begin position="12"/>
        <end position="34"/>
    </location>
</feature>
<dbReference type="PANTHER" id="PTHR30441">
    <property type="entry name" value="DUF748 DOMAIN-CONTAINING PROTEIN"/>
    <property type="match status" value="1"/>
</dbReference>
<keyword evidence="2" id="KW-1133">Transmembrane helix</keyword>
<accession>A0A1N7M7C5</accession>
<reference evidence="5" key="1">
    <citation type="submission" date="2017-01" db="EMBL/GenBank/DDBJ databases">
        <authorList>
            <person name="Varghese N."/>
            <person name="Submissions S."/>
        </authorList>
    </citation>
    <scope>NUCLEOTIDE SEQUENCE [LARGE SCALE GENOMIC DNA]</scope>
    <source>
        <strain evidence="5">DSM 21054</strain>
    </source>
</reference>
<evidence type="ECO:0000256" key="1">
    <source>
        <dbReference type="SAM" id="MobiDB-lite"/>
    </source>
</evidence>
<dbReference type="Proteomes" id="UP000186917">
    <property type="component" value="Unassembled WGS sequence"/>
</dbReference>
<name>A0A1N7M7C5_9BACT</name>
<keyword evidence="5" id="KW-1185">Reference proteome</keyword>
<evidence type="ECO:0000259" key="3">
    <source>
        <dbReference type="Pfam" id="PF05170"/>
    </source>
</evidence>
<keyword evidence="2" id="KW-0472">Membrane</keyword>
<keyword evidence="2" id="KW-0812">Transmembrane</keyword>
<gene>
    <name evidence="4" type="ORF">SAMN05421788_1011408</name>
</gene>
<dbReference type="InterPro" id="IPR007844">
    <property type="entry name" value="AsmA"/>
</dbReference>
<organism evidence="4 5">
    <name type="scientific">Filimonas lacunae</name>
    <dbReference type="NCBI Taxonomy" id="477680"/>
    <lineage>
        <taxon>Bacteria</taxon>
        <taxon>Pseudomonadati</taxon>
        <taxon>Bacteroidota</taxon>
        <taxon>Chitinophagia</taxon>
        <taxon>Chitinophagales</taxon>
        <taxon>Chitinophagaceae</taxon>
        <taxon>Filimonas</taxon>
    </lineage>
</organism>
<dbReference type="AlphaFoldDB" id="A0A1N7M7C5"/>
<dbReference type="OrthoDB" id="596403at2"/>
<dbReference type="InterPro" id="IPR052894">
    <property type="entry name" value="AsmA-related"/>
</dbReference>
<dbReference type="GO" id="GO:0090313">
    <property type="term" value="P:regulation of protein targeting to membrane"/>
    <property type="evidence" value="ECO:0007669"/>
    <property type="project" value="TreeGrafter"/>
</dbReference>
<dbReference type="RefSeq" id="WP_076376964.1">
    <property type="nucleotide sequence ID" value="NZ_AP017422.1"/>
</dbReference>
<evidence type="ECO:0000313" key="4">
    <source>
        <dbReference type="EMBL" id="SIS81980.1"/>
    </source>
</evidence>
<dbReference type="STRING" id="477680.SAMN05421788_1011408"/>
<dbReference type="Pfam" id="PF05170">
    <property type="entry name" value="AsmA"/>
    <property type="match status" value="1"/>
</dbReference>
<feature type="domain" description="AsmA" evidence="3">
    <location>
        <begin position="9"/>
        <end position="169"/>
    </location>
</feature>
<protein>
    <submittedName>
        <fullName evidence="4">AsmA protein</fullName>
    </submittedName>
</protein>
<sequence length="1037" mass="114301">MKSLLLRSLKVSGIAIAAIIALLFLLPAIFPGFIAKKIKTWTNKSIQGELNFSKARLSFFRHFPSLTLTLHDFTLKGSAPFSKDTLISAEGVSLGLDLSSIFSSTLTINKIFVDDAHIHVLVNEKGEANYNVYASKSDKATSNPADSSDATLKMESIVINNTSIIYDDASLPMLMSFKGFNYTGSGDFEKAIFDLDSHIEADSVDFSYDHQNYFLSKKLQADLITKINTHSLSLLFEKNDLKINSLPVHFKGHFDILSTGYNMDFKLETANTDLHDIFSAMPAEYLGWLANTDVRGFGDINASLAGMYSAASNQMPSLELNMKIRDGYVANKKAPAPIKNLFLNLQARVPQMKPDSLFVNMDSIYFNIDKDYVSSVVRVNGLKEPEIYAKLNAAIDLEKWDQAIGFEPLDMKGRCNVHLLAEGKYATSVVKTGLREVDTVITSIPKFTFHSSLQDGYIKYASVPEAIRDINFSINASCPDNDYKHTTLSVDSLSAKVLSNYIKGFFKLYNAADFSMEGKLQSVLHLSDIAQVYPLDSMTLKGDLAVNITTKGHYVAAKRVFPVTEANLTLKNGFIQTKYYPEPLQQIQVQADISSSAGNFRTLKIDISPVSFLFAGQPFSFRADLRNLDNLRYAIASQGTIDVGKLYKLFAVKGYNLKGFIQTNLSLRGLQSDATAGNYDKLANKGTLKVRDIALYSELFPQPLWIKNGLFRFDQDKMWFDAFQGKYGSSKLTMNGYLSNVIAYATQAHAPLQGTFDVKSDFVKVDELMAFSNVAGSGAPAPASTGVILVPDNLNLHLAAVVGQVQYQGLIIKNANASIKVDSGAINLQNAGFELAGCKVNMDANYKSLTPKKAEFDYHINASEFDVQRMYKEVELFRNMVTAAAKAQGIISLDYQLSGKLNGDMQPIYPSLKGGGVLSVKQVKMRGFKLLNAVGSSTGREGLKDADLSKIDIKSTINNNIITIERTKMRVAGFRPRFEGQVSFDGRLNLSGRLGLPPLGIIGIPFSVTGTQENPKVKLRRAKDSDKLEETSEEGDQ</sequence>
<dbReference type="GO" id="GO:0005886">
    <property type="term" value="C:plasma membrane"/>
    <property type="evidence" value="ECO:0007669"/>
    <property type="project" value="TreeGrafter"/>
</dbReference>
<feature type="region of interest" description="Disordered" evidence="1">
    <location>
        <begin position="1013"/>
        <end position="1037"/>
    </location>
</feature>
<evidence type="ECO:0000313" key="5">
    <source>
        <dbReference type="Proteomes" id="UP000186917"/>
    </source>
</evidence>
<proteinExistence type="predicted"/>